<evidence type="ECO:0000313" key="3">
    <source>
        <dbReference type="EMBL" id="AXG80447.1"/>
    </source>
</evidence>
<organism evidence="3 4">
    <name type="scientific">Streptomyces paludis</name>
    <dbReference type="NCBI Taxonomy" id="2282738"/>
    <lineage>
        <taxon>Bacteria</taxon>
        <taxon>Bacillati</taxon>
        <taxon>Actinomycetota</taxon>
        <taxon>Actinomycetes</taxon>
        <taxon>Kitasatosporales</taxon>
        <taxon>Streptomycetaceae</taxon>
        <taxon>Streptomyces</taxon>
    </lineage>
</organism>
<protein>
    <submittedName>
        <fullName evidence="3">Uncharacterized protein</fullName>
    </submittedName>
</protein>
<feature type="region of interest" description="Disordered" evidence="1">
    <location>
        <begin position="1"/>
        <end position="62"/>
    </location>
</feature>
<proteinExistence type="predicted"/>
<dbReference type="AlphaFoldDB" id="A0A345HUS3"/>
<dbReference type="EMBL" id="CP031194">
    <property type="protein sequence ID" value="AXG80447.1"/>
    <property type="molecule type" value="Genomic_DNA"/>
</dbReference>
<feature type="compositionally biased region" description="Basic and acidic residues" evidence="1">
    <location>
        <begin position="31"/>
        <end position="55"/>
    </location>
</feature>
<dbReference type="Proteomes" id="UP000253868">
    <property type="component" value="Chromosome"/>
</dbReference>
<feature type="compositionally biased region" description="Basic and acidic residues" evidence="1">
    <location>
        <begin position="9"/>
        <end position="22"/>
    </location>
</feature>
<evidence type="ECO:0000313" key="4">
    <source>
        <dbReference type="Proteomes" id="UP000253868"/>
    </source>
</evidence>
<keyword evidence="2" id="KW-0472">Membrane</keyword>
<gene>
    <name evidence="3" type="ORF">DVK44_25365</name>
</gene>
<reference evidence="4" key="1">
    <citation type="submission" date="2018-07" db="EMBL/GenBank/DDBJ databases">
        <authorList>
            <person name="Zhao J."/>
        </authorList>
    </citation>
    <scope>NUCLEOTIDE SEQUENCE [LARGE SCALE GENOMIC DNA]</scope>
    <source>
        <strain evidence="4">GSSD-12</strain>
    </source>
</reference>
<dbReference type="RefSeq" id="WP_114662164.1">
    <property type="nucleotide sequence ID" value="NZ_CP031194.1"/>
</dbReference>
<feature type="region of interest" description="Disordered" evidence="1">
    <location>
        <begin position="99"/>
        <end position="134"/>
    </location>
</feature>
<sequence>MGAGTEPEGSSRSDEEWERFLRESVAGTADAPKEPSARARDVAKRLRSEPDRGPEPWRAYTPARPKRRTGWYVAGLAASLVLLVLAFVPGLAGGLFGGADTSPPTAETERPTQAPPVEAAQRPTADEPFRGSPAVNWASGAAGITVPKAGRTGWMSAAEVGRALTRSRDFLVASALDRGVLRGERPEKAIALINPYQKDVQTLLKTAFRTPSEKYDPLLLFSRFQPSRAHLVGDVVKTRGRLTYEEGEQGALQVTADVTFVYPVTRADASDADGDDADGGDDAVSEDDEIVRTIVRRELVMSWDDPDKVITEPGTFSIVSYKYDMTNGGCGAPTGYFTPPFGTAPQTDGSVTEVDPYDRSAPLGRPESAEDECGRATRS</sequence>
<keyword evidence="2" id="KW-1133">Transmembrane helix</keyword>
<feature type="transmembrane region" description="Helical" evidence="2">
    <location>
        <begin position="71"/>
        <end position="96"/>
    </location>
</feature>
<evidence type="ECO:0000256" key="1">
    <source>
        <dbReference type="SAM" id="MobiDB-lite"/>
    </source>
</evidence>
<accession>A0A345HUS3</accession>
<dbReference type="KEGG" id="spad:DVK44_25365"/>
<name>A0A345HUS3_9ACTN</name>
<keyword evidence="2" id="KW-0812">Transmembrane</keyword>
<feature type="region of interest" description="Disordered" evidence="1">
    <location>
        <begin position="339"/>
        <end position="379"/>
    </location>
</feature>
<evidence type="ECO:0000256" key="2">
    <source>
        <dbReference type="SAM" id="Phobius"/>
    </source>
</evidence>
<dbReference type="OrthoDB" id="3419910at2"/>
<keyword evidence="4" id="KW-1185">Reference proteome</keyword>